<protein>
    <submittedName>
        <fullName evidence="6">Acetylornithine deacetylase</fullName>
    </submittedName>
</protein>
<dbReference type="Gene3D" id="3.40.630.10">
    <property type="entry name" value="Zn peptidases"/>
    <property type="match status" value="1"/>
</dbReference>
<dbReference type="InterPro" id="IPR036264">
    <property type="entry name" value="Bact_exopeptidase_dim_dom"/>
</dbReference>
<dbReference type="eggNOG" id="COG0624">
    <property type="taxonomic scope" value="Bacteria"/>
</dbReference>
<feature type="domain" description="Peptidase M20 dimerisation" evidence="5">
    <location>
        <begin position="204"/>
        <end position="306"/>
    </location>
</feature>
<dbReference type="EMBL" id="AMRM01000003">
    <property type="protein sequence ID" value="EKF20219.1"/>
    <property type="molecule type" value="Genomic_DNA"/>
</dbReference>
<sequence>MKPVAALLERLNAHLDRDAALDLFRGAVACQSVTGNEANVVAFLEKRMAALGLAPQKADFLPGRPNLWGERQGAGEGPRLLFIGHTDTVHVRGWEEHWKGTDREDPFGGAIVDGEIWGRGTGDLKAGIAASLAALHLIDSAGLRLKGDIAYAFVGDEESGEPGTGVSAGIKDMTRRILSGAVATPDFAVYVEPTRLEVFAAQMGFFIADVTVTGKSAYFGVPEQGVDALKATHRILEEVWRHSDAIAARASHPLVGRAFALVTGIEGGGYIAVPGECRFSLIRKLLPGESLDEAVRELEAAIRSAANAPGISVEIAYPAGRDHSHGGSPAETDPDSAEIRLLSTVMDGVLPGRGSIAGAPYWSESPFLINQIGCPAVYCAPGDITNCHTLEERVNLEEYFAGVVGFAAFIAGYCGTEEA</sequence>
<evidence type="ECO:0000313" key="7">
    <source>
        <dbReference type="Proteomes" id="UP000006786"/>
    </source>
</evidence>
<keyword evidence="7" id="KW-1185">Reference proteome</keyword>
<dbReference type="InterPro" id="IPR011650">
    <property type="entry name" value="Peptidase_M20_dimer"/>
</dbReference>
<dbReference type="Proteomes" id="UP000006786">
    <property type="component" value="Unassembled WGS sequence"/>
</dbReference>
<dbReference type="PANTHER" id="PTHR43808:SF25">
    <property type="entry name" value="PEPTIDASE M20 DIMERISATION DOMAIN-CONTAINING PROTEIN"/>
    <property type="match status" value="1"/>
</dbReference>
<dbReference type="Gene3D" id="3.30.70.360">
    <property type="match status" value="1"/>
</dbReference>
<dbReference type="SUPFAM" id="SSF53187">
    <property type="entry name" value="Zn-dependent exopeptidases"/>
    <property type="match status" value="1"/>
</dbReference>
<evidence type="ECO:0000256" key="1">
    <source>
        <dbReference type="ARBA" id="ARBA00001947"/>
    </source>
</evidence>
<dbReference type="SUPFAM" id="SSF55031">
    <property type="entry name" value="Bacterial exopeptidase dimerisation domain"/>
    <property type="match status" value="1"/>
</dbReference>
<dbReference type="PANTHER" id="PTHR43808">
    <property type="entry name" value="ACETYLORNITHINE DEACETYLASE"/>
    <property type="match status" value="1"/>
</dbReference>
<dbReference type="InterPro" id="IPR050072">
    <property type="entry name" value="Peptidase_M20A"/>
</dbReference>
<comment type="caution">
    <text evidence="6">The sequence shown here is derived from an EMBL/GenBank/DDBJ whole genome shotgun (WGS) entry which is preliminary data.</text>
</comment>
<dbReference type="InterPro" id="IPR002933">
    <property type="entry name" value="Peptidase_M20"/>
</dbReference>
<keyword evidence="3" id="KW-0378">Hydrolase</keyword>
<dbReference type="Pfam" id="PF01546">
    <property type="entry name" value="Peptidase_M20"/>
    <property type="match status" value="1"/>
</dbReference>
<evidence type="ECO:0000256" key="3">
    <source>
        <dbReference type="ARBA" id="ARBA00022801"/>
    </source>
</evidence>
<dbReference type="RefSeq" id="WP_008594112.1">
    <property type="nucleotide sequence ID" value="NZ_AMRM01000003.1"/>
</dbReference>
<keyword evidence="2" id="KW-0479">Metal-binding</keyword>
<proteinExistence type="predicted"/>
<evidence type="ECO:0000259" key="5">
    <source>
        <dbReference type="Pfam" id="PF07687"/>
    </source>
</evidence>
<evidence type="ECO:0000313" key="6">
    <source>
        <dbReference type="EMBL" id="EKF20219.1"/>
    </source>
</evidence>
<gene>
    <name evidence="6" type="ORF">NA2_03157</name>
</gene>
<name>K2LR68_9HYPH</name>
<comment type="cofactor">
    <cofactor evidence="1">
        <name>Zn(2+)</name>
        <dbReference type="ChEBI" id="CHEBI:29105"/>
    </cofactor>
</comment>
<accession>K2LR68</accession>
<dbReference type="PROSITE" id="PS00758">
    <property type="entry name" value="ARGE_DAPE_CPG2_1"/>
    <property type="match status" value="1"/>
</dbReference>
<reference evidence="6 7" key="1">
    <citation type="journal article" date="2012" name="J. Bacteriol.">
        <title>Genome Sequence of Nitratireductor pacificus Type Strain pht-3B.</title>
        <authorList>
            <person name="Lai Q."/>
            <person name="Li G."/>
            <person name="Shao Z."/>
        </authorList>
    </citation>
    <scope>NUCLEOTIDE SEQUENCE [LARGE SCALE GENOMIC DNA]</scope>
    <source>
        <strain evidence="7">pht-3B</strain>
    </source>
</reference>
<dbReference type="OrthoDB" id="9809784at2"/>
<organism evidence="6 7">
    <name type="scientific">Nitratireductor pacificus pht-3B</name>
    <dbReference type="NCBI Taxonomy" id="391937"/>
    <lineage>
        <taxon>Bacteria</taxon>
        <taxon>Pseudomonadati</taxon>
        <taxon>Pseudomonadota</taxon>
        <taxon>Alphaproteobacteria</taxon>
        <taxon>Hyphomicrobiales</taxon>
        <taxon>Phyllobacteriaceae</taxon>
        <taxon>Nitratireductor</taxon>
    </lineage>
</organism>
<dbReference type="InterPro" id="IPR001261">
    <property type="entry name" value="ArgE/DapE_CS"/>
</dbReference>
<dbReference type="GO" id="GO:0016787">
    <property type="term" value="F:hydrolase activity"/>
    <property type="evidence" value="ECO:0007669"/>
    <property type="project" value="UniProtKB-KW"/>
</dbReference>
<dbReference type="STRING" id="391937.NA2_03157"/>
<keyword evidence="4" id="KW-0862">Zinc</keyword>
<evidence type="ECO:0000256" key="4">
    <source>
        <dbReference type="ARBA" id="ARBA00022833"/>
    </source>
</evidence>
<dbReference type="PATRIC" id="fig|391937.3.peg.654"/>
<dbReference type="GO" id="GO:0046872">
    <property type="term" value="F:metal ion binding"/>
    <property type="evidence" value="ECO:0007669"/>
    <property type="project" value="UniProtKB-KW"/>
</dbReference>
<evidence type="ECO:0000256" key="2">
    <source>
        <dbReference type="ARBA" id="ARBA00022723"/>
    </source>
</evidence>
<dbReference type="Pfam" id="PF07687">
    <property type="entry name" value="M20_dimer"/>
    <property type="match status" value="1"/>
</dbReference>
<dbReference type="AlphaFoldDB" id="K2LR68"/>